<gene>
    <name evidence="1" type="ORF">S03H2_39638</name>
</gene>
<protein>
    <submittedName>
        <fullName evidence="1">Uncharacterized protein</fullName>
    </submittedName>
</protein>
<comment type="caution">
    <text evidence="1">The sequence shown here is derived from an EMBL/GenBank/DDBJ whole genome shotgun (WGS) entry which is preliminary data.</text>
</comment>
<name>X1HYA2_9ZZZZ</name>
<accession>X1HYA2</accession>
<evidence type="ECO:0000313" key="1">
    <source>
        <dbReference type="EMBL" id="GAH50278.1"/>
    </source>
</evidence>
<reference evidence="1" key="1">
    <citation type="journal article" date="2014" name="Front. Microbiol.">
        <title>High frequency of phylogenetically diverse reductive dehalogenase-homologous genes in deep subseafloor sedimentary metagenomes.</title>
        <authorList>
            <person name="Kawai M."/>
            <person name="Futagami T."/>
            <person name="Toyoda A."/>
            <person name="Takaki Y."/>
            <person name="Nishi S."/>
            <person name="Hori S."/>
            <person name="Arai W."/>
            <person name="Tsubouchi T."/>
            <person name="Morono Y."/>
            <person name="Uchiyama I."/>
            <person name="Ito T."/>
            <person name="Fujiyama A."/>
            <person name="Inagaki F."/>
            <person name="Takami H."/>
        </authorList>
    </citation>
    <scope>NUCLEOTIDE SEQUENCE</scope>
    <source>
        <strain evidence="1">Expedition CK06-06</strain>
    </source>
</reference>
<sequence>GFVSGIDKTILVKGRHPSSIEFILKKLRKKARICDYR</sequence>
<organism evidence="1">
    <name type="scientific">marine sediment metagenome</name>
    <dbReference type="NCBI Taxonomy" id="412755"/>
    <lineage>
        <taxon>unclassified sequences</taxon>
        <taxon>metagenomes</taxon>
        <taxon>ecological metagenomes</taxon>
    </lineage>
</organism>
<dbReference type="EMBL" id="BARU01024526">
    <property type="protein sequence ID" value="GAH50278.1"/>
    <property type="molecule type" value="Genomic_DNA"/>
</dbReference>
<dbReference type="AlphaFoldDB" id="X1HYA2"/>
<proteinExistence type="predicted"/>
<feature type="non-terminal residue" evidence="1">
    <location>
        <position position="1"/>
    </location>
</feature>